<feature type="compositionally biased region" description="Gly residues" evidence="1">
    <location>
        <begin position="37"/>
        <end position="46"/>
    </location>
</feature>
<name>A0A5E4A409_MARMO</name>
<keyword evidence="3" id="KW-1185">Reference proteome</keyword>
<sequence length="53" mass="5157">MSAASPLWSRARGTLRSRSSVASGSEASSSSSFSAGVGAGGDGRIGPGANRMI</sequence>
<evidence type="ECO:0000256" key="1">
    <source>
        <dbReference type="SAM" id="MobiDB-lite"/>
    </source>
</evidence>
<evidence type="ECO:0000313" key="3">
    <source>
        <dbReference type="Proteomes" id="UP000335636"/>
    </source>
</evidence>
<evidence type="ECO:0000313" key="2">
    <source>
        <dbReference type="EMBL" id="VTJ51957.1"/>
    </source>
</evidence>
<comment type="caution">
    <text evidence="2">The sequence shown here is derived from an EMBL/GenBank/DDBJ whole genome shotgun (WGS) entry which is preliminary data.</text>
</comment>
<feature type="region of interest" description="Disordered" evidence="1">
    <location>
        <begin position="1"/>
        <end position="53"/>
    </location>
</feature>
<proteinExistence type="predicted"/>
<organism evidence="2 3">
    <name type="scientific">Marmota monax</name>
    <name type="common">Woodchuck</name>
    <dbReference type="NCBI Taxonomy" id="9995"/>
    <lineage>
        <taxon>Eukaryota</taxon>
        <taxon>Metazoa</taxon>
        <taxon>Chordata</taxon>
        <taxon>Craniata</taxon>
        <taxon>Vertebrata</taxon>
        <taxon>Euteleostomi</taxon>
        <taxon>Mammalia</taxon>
        <taxon>Eutheria</taxon>
        <taxon>Euarchontoglires</taxon>
        <taxon>Glires</taxon>
        <taxon>Rodentia</taxon>
        <taxon>Sciuromorpha</taxon>
        <taxon>Sciuridae</taxon>
        <taxon>Xerinae</taxon>
        <taxon>Marmotini</taxon>
        <taxon>Marmota</taxon>
    </lineage>
</organism>
<dbReference type="Proteomes" id="UP000335636">
    <property type="component" value="Unassembled WGS sequence"/>
</dbReference>
<accession>A0A5E4A409</accession>
<gene>
    <name evidence="2" type="ORF">MONAX_5E044518</name>
</gene>
<feature type="compositionally biased region" description="Low complexity" evidence="1">
    <location>
        <begin position="17"/>
        <end position="36"/>
    </location>
</feature>
<protein>
    <submittedName>
        <fullName evidence="2">Uncharacterized protein</fullName>
    </submittedName>
</protein>
<reference evidence="2" key="1">
    <citation type="submission" date="2019-04" db="EMBL/GenBank/DDBJ databases">
        <authorList>
            <person name="Alioto T."/>
            <person name="Alioto T."/>
        </authorList>
    </citation>
    <scope>NUCLEOTIDE SEQUENCE [LARGE SCALE GENOMIC DNA]</scope>
</reference>
<dbReference type="AlphaFoldDB" id="A0A5E4A409"/>
<dbReference type="EMBL" id="CABDUW010000012">
    <property type="protein sequence ID" value="VTJ51957.1"/>
    <property type="molecule type" value="Genomic_DNA"/>
</dbReference>